<protein>
    <submittedName>
        <fullName evidence="2">Molybdopterin-guanine dinucleotide biosynthesis protein B</fullName>
    </submittedName>
</protein>
<proteinExistence type="predicted"/>
<keyword evidence="3" id="KW-1185">Reference proteome</keyword>
<dbReference type="Proteomes" id="UP001213979">
    <property type="component" value="Unassembled WGS sequence"/>
</dbReference>
<dbReference type="Pfam" id="PF03205">
    <property type="entry name" value="MobB"/>
    <property type="match status" value="1"/>
</dbReference>
<dbReference type="EMBL" id="JAQOTG010000019">
    <property type="protein sequence ID" value="MDE8565232.1"/>
    <property type="molecule type" value="Genomic_DNA"/>
</dbReference>
<dbReference type="InterPro" id="IPR004435">
    <property type="entry name" value="MobB_dom"/>
</dbReference>
<reference evidence="2 3" key="1">
    <citation type="submission" date="2023-01" db="EMBL/GenBank/DDBJ databases">
        <title>Genome-based reclassification of Anoxybacillus geothermalis as a later heterotypic synonym of Anoxybacillus rupiensis.</title>
        <authorList>
            <person name="Inan Bektas K."/>
            <person name="Canakci S."/>
            <person name="Belduz A.A."/>
            <person name="Guler H.H."/>
        </authorList>
    </citation>
    <scope>NUCLEOTIDE SEQUENCE [LARGE SCALE GENOMIC DNA]</scope>
    <source>
        <strain evidence="2 3">DSM 17127</strain>
    </source>
</reference>
<dbReference type="InterPro" id="IPR052539">
    <property type="entry name" value="MGD_biosynthesis_adapter"/>
</dbReference>
<evidence type="ECO:0000313" key="2">
    <source>
        <dbReference type="EMBL" id="MDE8565232.1"/>
    </source>
</evidence>
<feature type="domain" description="Molybdopterin-guanine dinucleotide biosynthesis protein B (MobB)" evidence="1">
    <location>
        <begin position="4"/>
        <end position="134"/>
    </location>
</feature>
<dbReference type="InterPro" id="IPR027417">
    <property type="entry name" value="P-loop_NTPase"/>
</dbReference>
<accession>A0ABT5W7B9</accession>
<dbReference type="PANTHER" id="PTHR40072">
    <property type="entry name" value="MOLYBDOPTERIN-GUANINE DINUCLEOTIDE BIOSYNTHESIS ADAPTER PROTEIN-RELATED"/>
    <property type="match status" value="1"/>
</dbReference>
<sequence>MKVWQVVGYKNSGKTTLIEKWIQLAVQAGYKVGAVKHHGHGGLPETGRTSTDSNRHLRAGALAAAVEGGGMLQLHAIHPEWTLSKILHMYSLFSLDFVLIEGYKDEPYPKIIMIRTPSDWEQLGHLQNIIGVIAWQKDFVPFDIPYPLFSLDDEQTYLQWVMNEVEKAR</sequence>
<gene>
    <name evidence="2" type="primary">mobB</name>
    <name evidence="2" type="ORF">PNH38_15345</name>
</gene>
<dbReference type="NCBIfam" id="TIGR00176">
    <property type="entry name" value="mobB"/>
    <property type="match status" value="1"/>
</dbReference>
<organism evidence="2 3">
    <name type="scientific">Anoxybacteroides rupiense</name>
    <dbReference type="NCBI Taxonomy" id="311460"/>
    <lineage>
        <taxon>Bacteria</taxon>
        <taxon>Bacillati</taxon>
        <taxon>Bacillota</taxon>
        <taxon>Bacilli</taxon>
        <taxon>Bacillales</taxon>
        <taxon>Anoxybacillaceae</taxon>
        <taxon>Anoxybacteroides</taxon>
    </lineage>
</organism>
<dbReference type="SUPFAM" id="SSF52540">
    <property type="entry name" value="P-loop containing nucleoside triphosphate hydrolases"/>
    <property type="match status" value="1"/>
</dbReference>
<dbReference type="RefSeq" id="WP_159719422.1">
    <property type="nucleotide sequence ID" value="NZ_JAQOTG010000019.1"/>
</dbReference>
<evidence type="ECO:0000259" key="1">
    <source>
        <dbReference type="Pfam" id="PF03205"/>
    </source>
</evidence>
<comment type="caution">
    <text evidence="2">The sequence shown here is derived from an EMBL/GenBank/DDBJ whole genome shotgun (WGS) entry which is preliminary data.</text>
</comment>
<dbReference type="PANTHER" id="PTHR40072:SF1">
    <property type="entry name" value="MOLYBDOPTERIN-GUANINE DINUCLEOTIDE BIOSYNTHESIS ADAPTER PROTEIN"/>
    <property type="match status" value="1"/>
</dbReference>
<evidence type="ECO:0000313" key="3">
    <source>
        <dbReference type="Proteomes" id="UP001213979"/>
    </source>
</evidence>
<name>A0ABT5W7B9_9BACL</name>
<dbReference type="CDD" id="cd03116">
    <property type="entry name" value="MobB"/>
    <property type="match status" value="1"/>
</dbReference>
<dbReference type="Gene3D" id="3.40.50.300">
    <property type="entry name" value="P-loop containing nucleotide triphosphate hydrolases"/>
    <property type="match status" value="1"/>
</dbReference>